<dbReference type="Proteomes" id="UP000178336">
    <property type="component" value="Unassembled WGS sequence"/>
</dbReference>
<accession>A0A1F5GUH3</accession>
<name>A0A1F5GUH3_9BACT</name>
<organism evidence="1 2">
    <name type="scientific">Candidatus Curtissbacteria bacterium RIFCSPLOWO2_01_FULL_37_9</name>
    <dbReference type="NCBI Taxonomy" id="1797724"/>
    <lineage>
        <taxon>Bacteria</taxon>
        <taxon>Candidatus Curtissiibacteriota</taxon>
    </lineage>
</organism>
<reference evidence="1 2" key="1">
    <citation type="journal article" date="2016" name="Nat. Commun.">
        <title>Thousands of microbial genomes shed light on interconnected biogeochemical processes in an aquifer system.</title>
        <authorList>
            <person name="Anantharaman K."/>
            <person name="Brown C.T."/>
            <person name="Hug L.A."/>
            <person name="Sharon I."/>
            <person name="Castelle C.J."/>
            <person name="Probst A.J."/>
            <person name="Thomas B.C."/>
            <person name="Singh A."/>
            <person name="Wilkins M.J."/>
            <person name="Karaoz U."/>
            <person name="Brodie E.L."/>
            <person name="Williams K.H."/>
            <person name="Hubbard S.S."/>
            <person name="Banfield J.F."/>
        </authorList>
    </citation>
    <scope>NUCLEOTIDE SEQUENCE [LARGE SCALE GENOMIC DNA]</scope>
</reference>
<dbReference type="EMBL" id="MFBN01000018">
    <property type="protein sequence ID" value="OGD95498.1"/>
    <property type="molecule type" value="Genomic_DNA"/>
</dbReference>
<evidence type="ECO:0000313" key="1">
    <source>
        <dbReference type="EMBL" id="OGD95498.1"/>
    </source>
</evidence>
<dbReference type="AlphaFoldDB" id="A0A1F5GUH3"/>
<comment type="caution">
    <text evidence="1">The sequence shown here is derived from an EMBL/GenBank/DDBJ whole genome shotgun (WGS) entry which is preliminary data.</text>
</comment>
<proteinExistence type="predicted"/>
<protein>
    <submittedName>
        <fullName evidence="1">Uncharacterized protein</fullName>
    </submittedName>
</protein>
<sequence length="260" mass="30778">MKILFLIGNDPPVGAVSEWSEIKNYKDKGYLSPGKDYFRIFKALEHNSEFEKEILLARKNAGLPEKGISWDDYYYNYYLESLRVYSEQDKSKYKDFFIKVEKEVNRIKKNITLDTFITDQLDNLIIGGFVFPHDIPISYGAYPEEETISGKDYNGVFIHISHEITLNELKTYIDNNWRNIFRLIKYLPPKSKYYISKRDLRIVELKDKENMEWDEIIKTIIKEFVIDDFDGKLNKISVKRAYGRAKKRLNSIANDPHKDK</sequence>
<evidence type="ECO:0000313" key="2">
    <source>
        <dbReference type="Proteomes" id="UP000178336"/>
    </source>
</evidence>
<gene>
    <name evidence="1" type="ORF">A3A48_03615</name>
</gene>
<dbReference type="STRING" id="1797724.A3A48_03615"/>